<dbReference type="Proteomes" id="UP000326268">
    <property type="component" value="Unassembled WGS sequence"/>
</dbReference>
<evidence type="ECO:0000313" key="3">
    <source>
        <dbReference type="Proteomes" id="UP000326268"/>
    </source>
</evidence>
<dbReference type="AlphaFoldDB" id="A0A5N7A514"/>
<feature type="transmembrane region" description="Helical" evidence="1">
    <location>
        <begin position="77"/>
        <end position="100"/>
    </location>
</feature>
<keyword evidence="3" id="KW-1185">Reference proteome</keyword>
<keyword evidence="1" id="KW-1133">Transmembrane helix</keyword>
<reference evidence="2 3" key="1">
    <citation type="submission" date="2019-04" db="EMBL/GenBank/DDBJ databases">
        <title>Friends and foes A comparative genomics studyof 23 Aspergillus species from section Flavi.</title>
        <authorList>
            <consortium name="DOE Joint Genome Institute"/>
            <person name="Kjaerbolling I."/>
            <person name="Vesth T."/>
            <person name="Frisvad J.C."/>
            <person name="Nybo J.L."/>
            <person name="Theobald S."/>
            <person name="Kildgaard S."/>
            <person name="Isbrandt T."/>
            <person name="Kuo A."/>
            <person name="Sato A."/>
            <person name="Lyhne E.K."/>
            <person name="Kogle M.E."/>
            <person name="Wiebenga A."/>
            <person name="Kun R.S."/>
            <person name="Lubbers R.J."/>
            <person name="Makela M.R."/>
            <person name="Barry K."/>
            <person name="Chovatia M."/>
            <person name="Clum A."/>
            <person name="Daum C."/>
            <person name="Haridas S."/>
            <person name="He G."/>
            <person name="LaButti K."/>
            <person name="Lipzen A."/>
            <person name="Mondo S."/>
            <person name="Riley R."/>
            <person name="Salamov A."/>
            <person name="Simmons B.A."/>
            <person name="Magnuson J.K."/>
            <person name="Henrissat B."/>
            <person name="Mortensen U.H."/>
            <person name="Larsen T.O."/>
            <person name="Devries R.P."/>
            <person name="Grigoriev I.V."/>
            <person name="Machida M."/>
            <person name="Baker S.E."/>
            <person name="Andersen M.R."/>
        </authorList>
    </citation>
    <scope>NUCLEOTIDE SEQUENCE [LARGE SCALE GENOMIC DNA]</scope>
    <source>
        <strain evidence="2 3">CBS 763.97</strain>
    </source>
</reference>
<organism evidence="2 3">
    <name type="scientific">Aspergillus caelatus</name>
    <dbReference type="NCBI Taxonomy" id="61420"/>
    <lineage>
        <taxon>Eukaryota</taxon>
        <taxon>Fungi</taxon>
        <taxon>Dikarya</taxon>
        <taxon>Ascomycota</taxon>
        <taxon>Pezizomycotina</taxon>
        <taxon>Eurotiomycetes</taxon>
        <taxon>Eurotiomycetidae</taxon>
        <taxon>Eurotiales</taxon>
        <taxon>Aspergillaceae</taxon>
        <taxon>Aspergillus</taxon>
        <taxon>Aspergillus subgen. Circumdati</taxon>
    </lineage>
</organism>
<protein>
    <submittedName>
        <fullName evidence="2">Uncharacterized protein</fullName>
    </submittedName>
</protein>
<keyword evidence="1" id="KW-0472">Membrane</keyword>
<dbReference type="GeneID" id="43651254"/>
<accession>A0A5N7A514</accession>
<name>A0A5N7A514_9EURO</name>
<dbReference type="EMBL" id="ML737640">
    <property type="protein sequence ID" value="KAE8364951.1"/>
    <property type="molecule type" value="Genomic_DNA"/>
</dbReference>
<sequence>MIVSWFGHSNGTWLVCYSLHPIEPGVRHSTKIQIQSLGLIQRFRILTRQGCALRILRLGGRMCLVGVGGVVEEVDGHVYYVLFVFIPLALWVPCGIWSIALLRACAVAYSCCASPEPWRGPRGFITN</sequence>
<evidence type="ECO:0000313" key="2">
    <source>
        <dbReference type="EMBL" id="KAE8364951.1"/>
    </source>
</evidence>
<gene>
    <name evidence="2" type="ORF">BDV27DRAFT_127608</name>
</gene>
<evidence type="ECO:0000256" key="1">
    <source>
        <dbReference type="SAM" id="Phobius"/>
    </source>
</evidence>
<dbReference type="OrthoDB" id="10454838at2759"/>
<proteinExistence type="predicted"/>
<dbReference type="RefSeq" id="XP_031928032.1">
    <property type="nucleotide sequence ID" value="XM_032066808.1"/>
</dbReference>
<keyword evidence="1" id="KW-0812">Transmembrane</keyword>